<protein>
    <submittedName>
        <fullName evidence="2">Uncharacterized protein</fullName>
    </submittedName>
</protein>
<sequence>MMRTAVGGVIKMMRHFVAFSLLLFVLEKPVEAIKLPRNAVCLGYGDHACRARCLKQNCQNGHCKSVRLGFGKHYVPSILKCVCEDCPADQQRKEQLH</sequence>
<evidence type="ECO:0000256" key="1">
    <source>
        <dbReference type="SAM" id="SignalP"/>
    </source>
</evidence>
<comment type="caution">
    <text evidence="2">The sequence shown here is derived from an EMBL/GenBank/DDBJ whole genome shotgun (WGS) entry which is preliminary data.</text>
</comment>
<proteinExistence type="predicted"/>
<feature type="chain" id="PRO_5041327845" evidence="1">
    <location>
        <begin position="33"/>
        <end position="97"/>
    </location>
</feature>
<accession>A0AA36HCR2</accession>
<keyword evidence="1" id="KW-0732">Signal</keyword>
<dbReference type="EMBL" id="CATQJL010000316">
    <property type="protein sequence ID" value="CAJ0607568.1"/>
    <property type="molecule type" value="Genomic_DNA"/>
</dbReference>
<evidence type="ECO:0000313" key="3">
    <source>
        <dbReference type="Proteomes" id="UP001176961"/>
    </source>
</evidence>
<organism evidence="2 3">
    <name type="scientific">Cylicocyclus nassatus</name>
    <name type="common">Nematode worm</name>
    <dbReference type="NCBI Taxonomy" id="53992"/>
    <lineage>
        <taxon>Eukaryota</taxon>
        <taxon>Metazoa</taxon>
        <taxon>Ecdysozoa</taxon>
        <taxon>Nematoda</taxon>
        <taxon>Chromadorea</taxon>
        <taxon>Rhabditida</taxon>
        <taxon>Rhabditina</taxon>
        <taxon>Rhabditomorpha</taxon>
        <taxon>Strongyloidea</taxon>
        <taxon>Strongylidae</taxon>
        <taxon>Cylicocyclus</taxon>
    </lineage>
</organism>
<gene>
    <name evidence="2" type="ORF">CYNAS_LOCUS19551</name>
</gene>
<dbReference type="Proteomes" id="UP001176961">
    <property type="component" value="Unassembled WGS sequence"/>
</dbReference>
<name>A0AA36HCR2_CYLNA</name>
<evidence type="ECO:0000313" key="2">
    <source>
        <dbReference type="EMBL" id="CAJ0607568.1"/>
    </source>
</evidence>
<feature type="signal peptide" evidence="1">
    <location>
        <begin position="1"/>
        <end position="32"/>
    </location>
</feature>
<keyword evidence="3" id="KW-1185">Reference proteome</keyword>
<reference evidence="2" key="1">
    <citation type="submission" date="2023-07" db="EMBL/GenBank/DDBJ databases">
        <authorList>
            <consortium name="CYATHOMIX"/>
        </authorList>
    </citation>
    <scope>NUCLEOTIDE SEQUENCE</scope>
    <source>
        <strain evidence="2">N/A</strain>
    </source>
</reference>
<dbReference type="AlphaFoldDB" id="A0AA36HCR2"/>